<dbReference type="AlphaFoldDB" id="A0A966HJZ4"/>
<keyword evidence="1" id="KW-1133">Transmembrane helix</keyword>
<sequence>MYIKKFLNIFFKFILIILISLFLFLIIDFFFGKILIDKYIDQIKDNPYYLKKQRVRHSFYHHTLAPQIDYRKTGWGPTTYRLCTNIHGFKSKCGTLGGDHYDIGFIGDSFTEGLGVRHEDTFVGIIEDKKKLIIANMGVSSYSPKIYLSKIHHFIGRGMKFKHIVVFMDVSDLIDDSNSYIFKNDLKV</sequence>
<dbReference type="SUPFAM" id="SSF52266">
    <property type="entry name" value="SGNH hydrolase"/>
    <property type="match status" value="1"/>
</dbReference>
<evidence type="ECO:0000256" key="1">
    <source>
        <dbReference type="SAM" id="Phobius"/>
    </source>
</evidence>
<dbReference type="EMBL" id="RGMI01000098">
    <property type="protein sequence ID" value="NCU50633.1"/>
    <property type="molecule type" value="Genomic_DNA"/>
</dbReference>
<name>A0A966HJZ4_9PROT</name>
<evidence type="ECO:0008006" key="4">
    <source>
        <dbReference type="Google" id="ProtNLM"/>
    </source>
</evidence>
<feature type="transmembrane region" description="Helical" evidence="1">
    <location>
        <begin position="6"/>
        <end position="31"/>
    </location>
</feature>
<dbReference type="InterPro" id="IPR036514">
    <property type="entry name" value="SGNH_hydro_sf"/>
</dbReference>
<feature type="non-terminal residue" evidence="2">
    <location>
        <position position="188"/>
    </location>
</feature>
<comment type="caution">
    <text evidence="2">The sequence shown here is derived from an EMBL/GenBank/DDBJ whole genome shotgun (WGS) entry which is preliminary data.</text>
</comment>
<evidence type="ECO:0000313" key="3">
    <source>
        <dbReference type="Proteomes" id="UP000699985"/>
    </source>
</evidence>
<dbReference type="GO" id="GO:0016788">
    <property type="term" value="F:hydrolase activity, acting on ester bonds"/>
    <property type="evidence" value="ECO:0007669"/>
    <property type="project" value="UniProtKB-ARBA"/>
</dbReference>
<gene>
    <name evidence="2" type="ORF">EBX29_02520</name>
</gene>
<keyword evidence="1" id="KW-0812">Transmembrane</keyword>
<dbReference type="Proteomes" id="UP000699985">
    <property type="component" value="Unassembled WGS sequence"/>
</dbReference>
<organism evidence="2 3">
    <name type="scientific">Candidatus Fonsibacter lacus</name>
    <dbReference type="NCBI Taxonomy" id="2576439"/>
    <lineage>
        <taxon>Bacteria</taxon>
        <taxon>Pseudomonadati</taxon>
        <taxon>Pseudomonadota</taxon>
        <taxon>Alphaproteobacteria</taxon>
        <taxon>Candidatus Pelagibacterales</taxon>
        <taxon>Candidatus Pelagibacterales incertae sedis</taxon>
        <taxon>Candidatus Fonsibacter</taxon>
    </lineage>
</organism>
<accession>A0A966HJZ4</accession>
<dbReference type="Gene3D" id="3.40.50.1110">
    <property type="entry name" value="SGNH hydrolase"/>
    <property type="match status" value="1"/>
</dbReference>
<keyword evidence="1" id="KW-0472">Membrane</keyword>
<proteinExistence type="predicted"/>
<reference evidence="2" key="1">
    <citation type="submission" date="2018-10" db="EMBL/GenBank/DDBJ databases">
        <title>Iterative Subtractive Binning of Freshwater Chronoseries Metagenomes Recovers Nearly Complete Genomes from over Four Hundred Novel Species.</title>
        <authorList>
            <person name="Rodriguez-R L.M."/>
            <person name="Tsementzi D."/>
            <person name="Luo C."/>
            <person name="Konstantinidis K.T."/>
        </authorList>
    </citation>
    <scope>NUCLEOTIDE SEQUENCE</scope>
    <source>
        <strain evidence="2">WB8_1A_003</strain>
    </source>
</reference>
<protein>
    <recommendedName>
        <fullName evidence="4">SGNH/GDSL hydrolase family protein</fullName>
    </recommendedName>
</protein>
<evidence type="ECO:0000313" key="2">
    <source>
        <dbReference type="EMBL" id="NCU50633.1"/>
    </source>
</evidence>